<evidence type="ECO:0000256" key="3">
    <source>
        <dbReference type="ARBA" id="ARBA00022448"/>
    </source>
</evidence>
<dbReference type="PANTHER" id="PTHR31998">
    <property type="entry name" value="K(+)-INSENSITIVE PYROPHOSPHATE-ENERGIZED PROTON PUMP"/>
    <property type="match status" value="1"/>
</dbReference>
<dbReference type="NCBIfam" id="TIGR01104">
    <property type="entry name" value="V_PPase"/>
    <property type="match status" value="1"/>
</dbReference>
<keyword evidence="3" id="KW-0813">Transport</keyword>
<evidence type="ECO:0000256" key="5">
    <source>
        <dbReference type="ARBA" id="ARBA00022842"/>
    </source>
</evidence>
<feature type="transmembrane region" description="Helical" evidence="10">
    <location>
        <begin position="64"/>
        <end position="83"/>
    </location>
</feature>
<evidence type="ECO:0000313" key="11">
    <source>
        <dbReference type="EMBL" id="CAD8086344.1"/>
    </source>
</evidence>
<name>A0A8S1NI48_PARPR</name>
<dbReference type="NCBIfam" id="NF001953">
    <property type="entry name" value="PRK00733.2-1"/>
    <property type="match status" value="1"/>
</dbReference>
<feature type="transmembrane region" description="Helical" evidence="10">
    <location>
        <begin position="686"/>
        <end position="704"/>
    </location>
</feature>
<feature type="transmembrane region" description="Helical" evidence="10">
    <location>
        <begin position="390"/>
        <end position="407"/>
    </location>
</feature>
<dbReference type="EMBL" id="CAJJDM010000079">
    <property type="protein sequence ID" value="CAD8086344.1"/>
    <property type="molecule type" value="Genomic_DNA"/>
</dbReference>
<keyword evidence="4 10" id="KW-0812">Transmembrane</keyword>
<dbReference type="OMA" id="ARTCYNK"/>
<evidence type="ECO:0000256" key="9">
    <source>
        <dbReference type="ARBA" id="ARBA00023136"/>
    </source>
</evidence>
<keyword evidence="8" id="KW-0406">Ion transport</keyword>
<keyword evidence="9 10" id="KW-0472">Membrane</keyword>
<evidence type="ECO:0000256" key="6">
    <source>
        <dbReference type="ARBA" id="ARBA00022967"/>
    </source>
</evidence>
<keyword evidence="5" id="KW-0460">Magnesium</keyword>
<feature type="transmembrane region" description="Helical" evidence="10">
    <location>
        <begin position="783"/>
        <end position="802"/>
    </location>
</feature>
<feature type="transmembrane region" description="Helical" evidence="10">
    <location>
        <begin position="142"/>
        <end position="174"/>
    </location>
</feature>
<dbReference type="EC" id="7.1.3.1" evidence="2"/>
<sequence>MLPQKKPQYELLGVQNPENEQFIKFIQFDHLDIKGIIFLISPLGTCILLQILGFSYLIQFISTVLHISIITIIFATCILDQILKHDDGNKEMKKIALSIEEGAEGFFKAQYGTIFNLSLIFALLIFLVYWQKGSGELEKDEIPVGGLIIGLLEGGSFLFGAFCSGFAGFAGMWVSIKANSRVASAARTCYNKAIQLSFRGGYFAAVINIALAIFGISVLFLVIYFYCYITITDQQKLNEQIDKIPLLLIGYGFGASFVAMFAQLGGGIYTKAADVGADLIGKIENDIPEDDPRNPAVIADLVGDNVGDCAGQSADLFESITAEILSAMILGATLTHEANLHINYKVTFMLFPLVVHCLDIISSTIGMYFVRTQPGIPTKYIEDPLCIMKKGYRIAMIIGFFGFFFICHHCLNPLQHKDAWLYFGMCGLIGIIVSYLFIEVTQYYTDYHYEPVKRIAQASKTGHATNIIAGLSVGMESTGIPILIISIGVLGAYYLGEQSGIKNHQGELIGGLFGTAIATMGMFCTGVYILSMAAFGPIADNAGGIVEMSGCDEQVRQITDRLDAVGNVTKANAKGYSVGSASLASFLLFRAFIDEVNFLSPTKKILDIDITQPEIFISGLIGACTVFVFSSWALRAVGNAAQDVIKEVRRQFRENEGILQGTTQPNYKQCVEIVTKAGLREMIKPGLLSVLTPLILGITLRAINVVRMQELLPAKAICAFLMFSTCTGILQALFLNNAGGAWDNSKKYVETGELGGKGSETHKAAVTGDTVGDPCKDTAGPSIHILIKLYSTITIVMVPLFVD</sequence>
<dbReference type="NCBIfam" id="NF001960">
    <property type="entry name" value="PRK00733.3-5"/>
    <property type="match status" value="1"/>
</dbReference>
<feature type="transmembrane region" description="Helical" evidence="10">
    <location>
        <begin position="111"/>
        <end position="130"/>
    </location>
</feature>
<dbReference type="Proteomes" id="UP000688137">
    <property type="component" value="Unassembled WGS sequence"/>
</dbReference>
<feature type="transmembrane region" description="Helical" evidence="10">
    <location>
        <begin position="614"/>
        <end position="634"/>
    </location>
</feature>
<feature type="transmembrane region" description="Helical" evidence="10">
    <location>
        <begin position="508"/>
        <end position="530"/>
    </location>
</feature>
<feature type="transmembrane region" description="Helical" evidence="10">
    <location>
        <begin position="36"/>
        <end position="58"/>
    </location>
</feature>
<keyword evidence="7 10" id="KW-1133">Transmembrane helix</keyword>
<evidence type="ECO:0000313" key="12">
    <source>
        <dbReference type="Proteomes" id="UP000688137"/>
    </source>
</evidence>
<dbReference type="GO" id="GO:0016020">
    <property type="term" value="C:membrane"/>
    <property type="evidence" value="ECO:0007669"/>
    <property type="project" value="InterPro"/>
</dbReference>
<feature type="transmembrane region" description="Helical" evidence="10">
    <location>
        <begin position="202"/>
        <end position="226"/>
    </location>
</feature>
<evidence type="ECO:0000256" key="7">
    <source>
        <dbReference type="ARBA" id="ARBA00022989"/>
    </source>
</evidence>
<feature type="transmembrane region" description="Helical" evidence="10">
    <location>
        <begin position="348"/>
        <end position="370"/>
    </location>
</feature>
<dbReference type="GO" id="GO:0012505">
    <property type="term" value="C:endomembrane system"/>
    <property type="evidence" value="ECO:0007669"/>
    <property type="project" value="UniProtKB-SubCell"/>
</dbReference>
<feature type="transmembrane region" description="Helical" evidence="10">
    <location>
        <begin position="246"/>
        <end position="264"/>
    </location>
</feature>
<evidence type="ECO:0000256" key="8">
    <source>
        <dbReference type="ARBA" id="ARBA00023065"/>
    </source>
</evidence>
<evidence type="ECO:0000256" key="10">
    <source>
        <dbReference type="SAM" id="Phobius"/>
    </source>
</evidence>
<dbReference type="AlphaFoldDB" id="A0A8S1NI48"/>
<comment type="caution">
    <text evidence="11">The sequence shown here is derived from an EMBL/GenBank/DDBJ whole genome shotgun (WGS) entry which is preliminary data.</text>
</comment>
<organism evidence="11 12">
    <name type="scientific">Paramecium primaurelia</name>
    <dbReference type="NCBI Taxonomy" id="5886"/>
    <lineage>
        <taxon>Eukaryota</taxon>
        <taxon>Sar</taxon>
        <taxon>Alveolata</taxon>
        <taxon>Ciliophora</taxon>
        <taxon>Intramacronucleata</taxon>
        <taxon>Oligohymenophorea</taxon>
        <taxon>Peniculida</taxon>
        <taxon>Parameciidae</taxon>
        <taxon>Paramecium</taxon>
    </lineage>
</organism>
<keyword evidence="12" id="KW-1185">Reference proteome</keyword>
<evidence type="ECO:0000256" key="4">
    <source>
        <dbReference type="ARBA" id="ARBA00022692"/>
    </source>
</evidence>
<protein>
    <recommendedName>
        <fullName evidence="2">H(+)-exporting diphosphatase</fullName>
        <ecNumber evidence="2">7.1.3.1</ecNumber>
    </recommendedName>
</protein>
<dbReference type="Pfam" id="PF03030">
    <property type="entry name" value="H_PPase"/>
    <property type="match status" value="1"/>
</dbReference>
<feature type="transmembrane region" description="Helical" evidence="10">
    <location>
        <begin position="478"/>
        <end position="496"/>
    </location>
</feature>
<evidence type="ECO:0000256" key="1">
    <source>
        <dbReference type="ARBA" id="ARBA00004127"/>
    </source>
</evidence>
<feature type="transmembrane region" description="Helical" evidence="10">
    <location>
        <begin position="419"/>
        <end position="438"/>
    </location>
</feature>
<gene>
    <name evidence="11" type="ORF">PPRIM_AZ9-3.1.T0760129</name>
</gene>
<reference evidence="11" key="1">
    <citation type="submission" date="2021-01" db="EMBL/GenBank/DDBJ databases">
        <authorList>
            <consortium name="Genoscope - CEA"/>
            <person name="William W."/>
        </authorList>
    </citation>
    <scope>NUCLEOTIDE SEQUENCE</scope>
</reference>
<dbReference type="GO" id="GO:0009678">
    <property type="term" value="F:diphosphate hydrolysis-driven proton transmembrane transporter activity"/>
    <property type="evidence" value="ECO:0007669"/>
    <property type="project" value="UniProtKB-EC"/>
</dbReference>
<accession>A0A8S1NI48</accession>
<feature type="transmembrane region" description="Helical" evidence="10">
    <location>
        <begin position="716"/>
        <end position="735"/>
    </location>
</feature>
<keyword evidence="6" id="KW-1278">Translocase</keyword>
<dbReference type="GO" id="GO:0004427">
    <property type="term" value="F:inorganic diphosphate phosphatase activity"/>
    <property type="evidence" value="ECO:0007669"/>
    <property type="project" value="InterPro"/>
</dbReference>
<proteinExistence type="inferred from homology"/>
<comment type="subcellular location">
    <subcellularLocation>
        <location evidence="1">Endomembrane system</location>
        <topology evidence="1">Multi-pass membrane protein</topology>
    </subcellularLocation>
</comment>
<dbReference type="InterPro" id="IPR004131">
    <property type="entry name" value="PPase-energised_H-pump"/>
</dbReference>
<dbReference type="PIRSF" id="PIRSF001265">
    <property type="entry name" value="H+-PPase"/>
    <property type="match status" value="1"/>
</dbReference>
<evidence type="ECO:0000256" key="2">
    <source>
        <dbReference type="ARBA" id="ARBA00013242"/>
    </source>
</evidence>
<dbReference type="HAMAP" id="MF_01129">
    <property type="entry name" value="PPase_energized_pump"/>
    <property type="match status" value="1"/>
</dbReference>